<evidence type="ECO:0000256" key="4">
    <source>
        <dbReference type="ARBA" id="ARBA00022670"/>
    </source>
</evidence>
<evidence type="ECO:0000256" key="12">
    <source>
        <dbReference type="ARBA" id="ARBA00034000"/>
    </source>
</evidence>
<dbReference type="Pfam" id="PF00905">
    <property type="entry name" value="Transpeptidase"/>
    <property type="match status" value="1"/>
</dbReference>
<dbReference type="GO" id="GO:0006508">
    <property type="term" value="P:proteolysis"/>
    <property type="evidence" value="ECO:0007669"/>
    <property type="project" value="UniProtKB-KW"/>
</dbReference>
<proteinExistence type="inferred from homology"/>
<comment type="catalytic activity">
    <reaction evidence="12">
        <text>Preferential cleavage: (Ac)2-L-Lys-D-Ala-|-D-Ala. Also transpeptidation of peptidyl-alanyl moieties that are N-acyl substituents of D-alanine.</text>
        <dbReference type="EC" id="3.4.16.4"/>
    </reaction>
</comment>
<dbReference type="GO" id="GO:0008658">
    <property type="term" value="F:penicillin binding"/>
    <property type="evidence" value="ECO:0007669"/>
    <property type="project" value="InterPro"/>
</dbReference>
<feature type="compositionally biased region" description="Gly residues" evidence="14">
    <location>
        <begin position="770"/>
        <end position="792"/>
    </location>
</feature>
<evidence type="ECO:0000256" key="1">
    <source>
        <dbReference type="ARBA" id="ARBA00007090"/>
    </source>
</evidence>
<name>A0A2A9EJX2_9MICO</name>
<dbReference type="GO" id="GO:0071555">
    <property type="term" value="P:cell wall organization"/>
    <property type="evidence" value="ECO:0007669"/>
    <property type="project" value="UniProtKB-KW"/>
</dbReference>
<sequence length="801" mass="83826">MQLLVMLLAFLLVAGVGGVLTAGLVMPAVGAAGAVSQSTTDLFEDLPSELAIPEPSQSSQILAADGSLLATIYADNRIVVPLEEMSPYVRDAVVAIEDRRFYDHRGVDPEGMLRALVNNLSGGPLEGASTLTQQYVKNVLVEAGRISGDPEAIDAATETTVGRKLEEARLAIGLEQKVSKDDILEGYLNIAQFGPSQYGVETASKYYFSKSAKDLTIPEAAMLAGITQSPARHDPVRNPENAKKRRDVVLRQMLNQGYITQAEYDESVALSIEDMLNVSPTPNGCAAAGISVYFCEYVVDDLLRSENWGKDRADRQQALYRGGLVIHTTLDPAKQQAAYDSVTANVPVNDPSNIKMALSSVEPGSGKIQAMVQNTKWGTPSAEEPGATKVNLNVGLTHGGGHGFQSGSSFKVFTLVRWLETGHSLNDMVESTRRSYPRSSWNISCGKYEDNYEPKNLESSNVSGPLPVIEATRRSVNLTFVEMANQMDMCDIVATAEKMGVRTGSGEHLTPNPAAVLGSNTVTPLSQAVAFATLAADGKACDPMSITKVTDRNGNEIAAPQPTCKQAITPEVAQGVTHALQTVVSKQPGSTGSNAVLPDGRPAAGKTGTANDDSAAWFVGYTRELAAAVWMGYQEGTKSMFDSTINGQFHKLVYGGRIPAPTWRDYVAKALEGTPHQPFAAAPASALFGDRVPVPDVAGQSASAAQSVLEQAGFQVQLGSPVSSGWRAGAAVATNPSAGTRVSPGTRVTIIPSAGPAPAPAPAPPAQQPSGGGDGGGGGGGNPGRGPNGDGPPGQNDGGDD</sequence>
<dbReference type="Pfam" id="PF03793">
    <property type="entry name" value="PASTA"/>
    <property type="match status" value="1"/>
</dbReference>
<feature type="domain" description="PASTA" evidence="15">
    <location>
        <begin position="689"/>
        <end position="754"/>
    </location>
</feature>
<feature type="region of interest" description="Disordered" evidence="14">
    <location>
        <begin position="586"/>
        <end position="609"/>
    </location>
</feature>
<dbReference type="Pfam" id="PF00912">
    <property type="entry name" value="Transgly"/>
    <property type="match status" value="1"/>
</dbReference>
<keyword evidence="17" id="KW-1185">Reference proteome</keyword>
<evidence type="ECO:0000256" key="14">
    <source>
        <dbReference type="SAM" id="MobiDB-lite"/>
    </source>
</evidence>
<dbReference type="PANTHER" id="PTHR32282">
    <property type="entry name" value="BINDING PROTEIN TRANSPEPTIDASE, PUTATIVE-RELATED"/>
    <property type="match status" value="1"/>
</dbReference>
<comment type="catalytic activity">
    <reaction evidence="13">
        <text>[GlcNAc-(1-&gt;4)-Mur2Ac(oyl-L-Ala-gamma-D-Glu-L-Lys-D-Ala-D-Ala)](n)-di-trans,octa-cis-undecaprenyl diphosphate + beta-D-GlcNAc-(1-&gt;4)-Mur2Ac(oyl-L-Ala-gamma-D-Glu-L-Lys-D-Ala-D-Ala)-di-trans,octa-cis-undecaprenyl diphosphate = [GlcNAc-(1-&gt;4)-Mur2Ac(oyl-L-Ala-gamma-D-Glu-L-Lys-D-Ala-D-Ala)](n+1)-di-trans,octa-cis-undecaprenyl diphosphate + di-trans,octa-cis-undecaprenyl diphosphate + H(+)</text>
        <dbReference type="Rhea" id="RHEA:23708"/>
        <dbReference type="Rhea" id="RHEA-COMP:9602"/>
        <dbReference type="Rhea" id="RHEA-COMP:9603"/>
        <dbReference type="ChEBI" id="CHEBI:15378"/>
        <dbReference type="ChEBI" id="CHEBI:58405"/>
        <dbReference type="ChEBI" id="CHEBI:60033"/>
        <dbReference type="ChEBI" id="CHEBI:78435"/>
        <dbReference type="EC" id="2.4.99.28"/>
    </reaction>
</comment>
<dbReference type="InterPro" id="IPR001264">
    <property type="entry name" value="Glyco_trans_51"/>
</dbReference>
<comment type="similarity">
    <text evidence="2">In the N-terminal section; belongs to the glycosyltransferase 51 family.</text>
</comment>
<feature type="compositionally biased region" description="Pro residues" evidence="14">
    <location>
        <begin position="755"/>
        <end position="767"/>
    </location>
</feature>
<dbReference type="InterPro" id="IPR023346">
    <property type="entry name" value="Lysozyme-like_dom_sf"/>
</dbReference>
<accession>A0A2A9EJX2</accession>
<dbReference type="GO" id="GO:0008955">
    <property type="term" value="F:peptidoglycan glycosyltransferase activity"/>
    <property type="evidence" value="ECO:0007669"/>
    <property type="project" value="UniProtKB-EC"/>
</dbReference>
<dbReference type="EMBL" id="PDJI01000004">
    <property type="protein sequence ID" value="PFG39254.1"/>
    <property type="molecule type" value="Genomic_DNA"/>
</dbReference>
<keyword evidence="6" id="KW-0808">Transferase</keyword>
<keyword evidence="8" id="KW-0133">Cell shape</keyword>
<evidence type="ECO:0000256" key="5">
    <source>
        <dbReference type="ARBA" id="ARBA00022676"/>
    </source>
</evidence>
<comment type="similarity">
    <text evidence="1">In the C-terminal section; belongs to the transpeptidase family.</text>
</comment>
<keyword evidence="4" id="KW-0645">Protease</keyword>
<dbReference type="GO" id="GO:0009002">
    <property type="term" value="F:serine-type D-Ala-D-Ala carboxypeptidase activity"/>
    <property type="evidence" value="ECO:0007669"/>
    <property type="project" value="UniProtKB-EC"/>
</dbReference>
<keyword evidence="5" id="KW-0328">Glycosyltransferase</keyword>
<keyword evidence="10" id="KW-0511">Multifunctional enzyme</keyword>
<evidence type="ECO:0000313" key="17">
    <source>
        <dbReference type="Proteomes" id="UP000222106"/>
    </source>
</evidence>
<keyword evidence="7" id="KW-0378">Hydrolase</keyword>
<dbReference type="InterPro" id="IPR050396">
    <property type="entry name" value="Glycosyltr_51/Transpeptidase"/>
</dbReference>
<evidence type="ECO:0000259" key="15">
    <source>
        <dbReference type="PROSITE" id="PS51178"/>
    </source>
</evidence>
<organism evidence="16 17">
    <name type="scientific">Georgenia soli</name>
    <dbReference type="NCBI Taxonomy" id="638953"/>
    <lineage>
        <taxon>Bacteria</taxon>
        <taxon>Bacillati</taxon>
        <taxon>Actinomycetota</taxon>
        <taxon>Actinomycetes</taxon>
        <taxon>Micrococcales</taxon>
        <taxon>Bogoriellaceae</taxon>
        <taxon>Georgenia</taxon>
    </lineage>
</organism>
<evidence type="ECO:0000256" key="3">
    <source>
        <dbReference type="ARBA" id="ARBA00022645"/>
    </source>
</evidence>
<reference evidence="16 17" key="1">
    <citation type="submission" date="2017-10" db="EMBL/GenBank/DDBJ databases">
        <title>Sequencing the genomes of 1000 actinobacteria strains.</title>
        <authorList>
            <person name="Klenk H.-P."/>
        </authorList>
    </citation>
    <scope>NUCLEOTIDE SEQUENCE [LARGE SCALE GENOMIC DNA]</scope>
    <source>
        <strain evidence="16 17">DSM 21838</strain>
    </source>
</reference>
<dbReference type="PANTHER" id="PTHR32282:SF33">
    <property type="entry name" value="PEPTIDOGLYCAN GLYCOSYLTRANSFERASE"/>
    <property type="match status" value="1"/>
</dbReference>
<comment type="caution">
    <text evidence="16">The sequence shown here is derived from an EMBL/GenBank/DDBJ whole genome shotgun (WGS) entry which is preliminary data.</text>
</comment>
<dbReference type="CDD" id="cd06577">
    <property type="entry name" value="PASTA_pknB"/>
    <property type="match status" value="1"/>
</dbReference>
<evidence type="ECO:0000313" key="16">
    <source>
        <dbReference type="EMBL" id="PFG39254.1"/>
    </source>
</evidence>
<dbReference type="GO" id="GO:0030288">
    <property type="term" value="C:outer membrane-bounded periplasmic space"/>
    <property type="evidence" value="ECO:0007669"/>
    <property type="project" value="TreeGrafter"/>
</dbReference>
<dbReference type="Gene3D" id="3.30.10.20">
    <property type="match status" value="1"/>
</dbReference>
<gene>
    <name evidence="16" type="ORF">ATJ97_1752</name>
</gene>
<dbReference type="InterPro" id="IPR036950">
    <property type="entry name" value="PBP_transglycosylase"/>
</dbReference>
<keyword evidence="11" id="KW-0961">Cell wall biogenesis/degradation</keyword>
<dbReference type="AlphaFoldDB" id="A0A2A9EJX2"/>
<dbReference type="Gene3D" id="1.10.3810.10">
    <property type="entry name" value="Biosynthetic peptidoglycan transglycosylase-like"/>
    <property type="match status" value="1"/>
</dbReference>
<feature type="region of interest" description="Disordered" evidence="14">
    <location>
        <begin position="734"/>
        <end position="801"/>
    </location>
</feature>
<dbReference type="GO" id="GO:0009252">
    <property type="term" value="P:peptidoglycan biosynthetic process"/>
    <property type="evidence" value="ECO:0007669"/>
    <property type="project" value="UniProtKB-KW"/>
</dbReference>
<keyword evidence="3 16" id="KW-0121">Carboxypeptidase</keyword>
<evidence type="ECO:0000256" key="11">
    <source>
        <dbReference type="ARBA" id="ARBA00023316"/>
    </source>
</evidence>
<evidence type="ECO:0000256" key="6">
    <source>
        <dbReference type="ARBA" id="ARBA00022679"/>
    </source>
</evidence>
<evidence type="ECO:0000256" key="8">
    <source>
        <dbReference type="ARBA" id="ARBA00022960"/>
    </source>
</evidence>
<evidence type="ECO:0000256" key="10">
    <source>
        <dbReference type="ARBA" id="ARBA00023268"/>
    </source>
</evidence>
<dbReference type="SUPFAM" id="SSF56601">
    <property type="entry name" value="beta-lactamase/transpeptidase-like"/>
    <property type="match status" value="1"/>
</dbReference>
<protein>
    <submittedName>
        <fullName evidence="16">Membrane peptidoglycan carboxypeptidase</fullName>
    </submittedName>
</protein>
<evidence type="ECO:0000256" key="7">
    <source>
        <dbReference type="ARBA" id="ARBA00022801"/>
    </source>
</evidence>
<dbReference type="SUPFAM" id="SSF53955">
    <property type="entry name" value="Lysozyme-like"/>
    <property type="match status" value="1"/>
</dbReference>
<dbReference type="InterPro" id="IPR001460">
    <property type="entry name" value="PCN-bd_Tpept"/>
</dbReference>
<dbReference type="FunFam" id="1.10.3810.10:FF:000001">
    <property type="entry name" value="Penicillin-binding protein 1A"/>
    <property type="match status" value="1"/>
</dbReference>
<evidence type="ECO:0000256" key="2">
    <source>
        <dbReference type="ARBA" id="ARBA00007739"/>
    </source>
</evidence>
<dbReference type="Gene3D" id="3.40.710.10">
    <property type="entry name" value="DD-peptidase/beta-lactamase superfamily"/>
    <property type="match status" value="1"/>
</dbReference>
<dbReference type="PROSITE" id="PS51178">
    <property type="entry name" value="PASTA"/>
    <property type="match status" value="1"/>
</dbReference>
<dbReference type="GO" id="GO:0008360">
    <property type="term" value="P:regulation of cell shape"/>
    <property type="evidence" value="ECO:0007669"/>
    <property type="project" value="UniProtKB-KW"/>
</dbReference>
<keyword evidence="9" id="KW-0573">Peptidoglycan synthesis</keyword>
<dbReference type="SMART" id="SM00740">
    <property type="entry name" value="PASTA"/>
    <property type="match status" value="1"/>
</dbReference>
<dbReference type="Proteomes" id="UP000222106">
    <property type="component" value="Unassembled WGS sequence"/>
</dbReference>
<dbReference type="OrthoDB" id="9766909at2"/>
<evidence type="ECO:0000256" key="13">
    <source>
        <dbReference type="ARBA" id="ARBA00049902"/>
    </source>
</evidence>
<dbReference type="InterPro" id="IPR012338">
    <property type="entry name" value="Beta-lactam/transpept-like"/>
</dbReference>
<dbReference type="InterPro" id="IPR005543">
    <property type="entry name" value="PASTA_dom"/>
</dbReference>
<evidence type="ECO:0000256" key="9">
    <source>
        <dbReference type="ARBA" id="ARBA00022984"/>
    </source>
</evidence>